<accession>A0A942E318</accession>
<feature type="domain" description="KilA-N" evidence="2">
    <location>
        <begin position="6"/>
        <end position="119"/>
    </location>
</feature>
<dbReference type="AlphaFoldDB" id="A0A942E318"/>
<evidence type="ECO:0000259" key="2">
    <source>
        <dbReference type="PROSITE" id="PS51301"/>
    </source>
</evidence>
<dbReference type="Pfam" id="PF04383">
    <property type="entry name" value="KilA-N"/>
    <property type="match status" value="1"/>
</dbReference>
<name>A0A942E318_9HYPH</name>
<dbReference type="PROSITE" id="PS51301">
    <property type="entry name" value="KILA_N"/>
    <property type="match status" value="1"/>
</dbReference>
<comment type="caution">
    <text evidence="3">The sequence shown here is derived from an EMBL/GenBank/DDBJ whole genome shotgun (WGS) entry which is preliminary data.</text>
</comment>
<keyword evidence="4" id="KW-1185">Reference proteome</keyword>
<dbReference type="EMBL" id="JAGWCR010000007">
    <property type="protein sequence ID" value="MBS3649680.1"/>
    <property type="molecule type" value="Genomic_DNA"/>
</dbReference>
<evidence type="ECO:0000256" key="1">
    <source>
        <dbReference type="SAM" id="MobiDB-lite"/>
    </source>
</evidence>
<gene>
    <name evidence="3" type="ORF">KEU06_13790</name>
</gene>
<sequence length="262" mass="29503">MKETEEPSSTAIMIRGVRIEEDSNGHWNLNDIWALAKSPTSRAPKHWRGNKGVKRLIEALQKKVTSGYLKEKKPIISVIYSSRGRGSEGTYAHPILAASYAGYLNEKLEIETREVWLRYRSSDATLADEILQRATPEANEWAGVRALGRSVRNEFTDTLQVHGVEGGGYARITNAVYESLFGKKKRDLAYARGLPMNANLRDSMEKDELVSVMFAEMLSKQNINAANSNGNIECEAATRRSSTRVRATIEENQKDRQRRATR</sequence>
<dbReference type="InterPro" id="IPR017880">
    <property type="entry name" value="KilA_N"/>
</dbReference>
<proteinExistence type="predicted"/>
<evidence type="ECO:0000313" key="3">
    <source>
        <dbReference type="EMBL" id="MBS3649680.1"/>
    </source>
</evidence>
<reference evidence="3" key="1">
    <citation type="submission" date="2021-04" db="EMBL/GenBank/DDBJ databases">
        <title>Pseudaminobacter soli sp. nov., isolated from paddy soil contaminated by heavy metals.</title>
        <authorList>
            <person name="Zhang K."/>
        </authorList>
    </citation>
    <scope>NUCLEOTIDE SEQUENCE</scope>
    <source>
        <strain evidence="3">19-2017</strain>
    </source>
</reference>
<dbReference type="Proteomes" id="UP000680348">
    <property type="component" value="Unassembled WGS sequence"/>
</dbReference>
<feature type="region of interest" description="Disordered" evidence="1">
    <location>
        <begin position="237"/>
        <end position="262"/>
    </location>
</feature>
<dbReference type="InterPro" id="IPR018004">
    <property type="entry name" value="KilA/APSES_HTH"/>
</dbReference>
<protein>
    <submittedName>
        <fullName evidence="3">KilA-N domain-containing protein</fullName>
    </submittedName>
</protein>
<organism evidence="3 4">
    <name type="scientific">Pseudaminobacter soli</name>
    <name type="common">ex Zhang et al. 2022</name>
    <dbReference type="NCBI Taxonomy" id="2831468"/>
    <lineage>
        <taxon>Bacteria</taxon>
        <taxon>Pseudomonadati</taxon>
        <taxon>Pseudomonadota</taxon>
        <taxon>Alphaproteobacteria</taxon>
        <taxon>Hyphomicrobiales</taxon>
        <taxon>Phyllobacteriaceae</taxon>
        <taxon>Pseudaminobacter</taxon>
    </lineage>
</organism>
<dbReference type="RefSeq" id="WP_188255251.1">
    <property type="nucleotide sequence ID" value="NZ_JABVCF010000007.1"/>
</dbReference>
<evidence type="ECO:0000313" key="4">
    <source>
        <dbReference type="Proteomes" id="UP000680348"/>
    </source>
</evidence>